<name>A0A8S1SFE9_PAROT</name>
<comment type="caution">
    <text evidence="1">The sequence shown here is derived from an EMBL/GenBank/DDBJ whole genome shotgun (WGS) entry which is preliminary data.</text>
</comment>
<dbReference type="CDD" id="cd00084">
    <property type="entry name" value="HMG-box_SF"/>
    <property type="match status" value="1"/>
</dbReference>
<dbReference type="Proteomes" id="UP000683925">
    <property type="component" value="Unassembled WGS sequence"/>
</dbReference>
<evidence type="ECO:0000313" key="2">
    <source>
        <dbReference type="Proteomes" id="UP000683925"/>
    </source>
</evidence>
<sequence>MNIDPFNLFYEEFKYKLKKHNITCPHPETQQLARKEWEQMSEMEQFRFVYIAKRQDEAYLNFKKKNEINQQNTNQPTKMSKQDQKSLKHQFQINYCKNENCESQAERIEEELLKMYQDITINRYAIIGNFGAVSLFGIQEKRQSVLIWHTLIDGPIKKYQLKDLHQKVQKFLTP</sequence>
<proteinExistence type="predicted"/>
<dbReference type="OMA" id="KEWEQMS"/>
<keyword evidence="2" id="KW-1185">Reference proteome</keyword>
<dbReference type="EMBL" id="CAJJDP010000008">
    <property type="protein sequence ID" value="CAD8138009.1"/>
    <property type="molecule type" value="Genomic_DNA"/>
</dbReference>
<dbReference type="OrthoDB" id="292804at2759"/>
<reference evidence="1" key="1">
    <citation type="submission" date="2021-01" db="EMBL/GenBank/DDBJ databases">
        <authorList>
            <consortium name="Genoscope - CEA"/>
            <person name="William W."/>
        </authorList>
    </citation>
    <scope>NUCLEOTIDE SEQUENCE</scope>
</reference>
<dbReference type="AlphaFoldDB" id="A0A8S1SFE9"/>
<accession>A0A8S1SFE9</accession>
<evidence type="ECO:0000313" key="1">
    <source>
        <dbReference type="EMBL" id="CAD8138009.1"/>
    </source>
</evidence>
<organism evidence="1 2">
    <name type="scientific">Paramecium octaurelia</name>
    <dbReference type="NCBI Taxonomy" id="43137"/>
    <lineage>
        <taxon>Eukaryota</taxon>
        <taxon>Sar</taxon>
        <taxon>Alveolata</taxon>
        <taxon>Ciliophora</taxon>
        <taxon>Intramacronucleata</taxon>
        <taxon>Oligohymenophorea</taxon>
        <taxon>Peniculida</taxon>
        <taxon>Parameciidae</taxon>
        <taxon>Paramecium</taxon>
    </lineage>
</organism>
<protein>
    <submittedName>
        <fullName evidence="1">Uncharacterized protein</fullName>
    </submittedName>
</protein>
<gene>
    <name evidence="1" type="ORF">POCTA_138.1.T0090138</name>
</gene>